<evidence type="ECO:0000259" key="1">
    <source>
        <dbReference type="PROSITE" id="PS51186"/>
    </source>
</evidence>
<dbReference type="InterPro" id="IPR016181">
    <property type="entry name" value="Acyl_CoA_acyltransferase"/>
</dbReference>
<comment type="caution">
    <text evidence="2">The sequence shown here is derived from an EMBL/GenBank/DDBJ whole genome shotgun (WGS) entry which is preliminary data.</text>
</comment>
<sequence length="290" mass="34546">MYYTKLYPKTKAYGKTFEDVRQFLLKHNEMLKNIHFHWSRWEWMFARDSFQTEDLSLITLFMKDNQIKGLLSIEDEPGVYFLVYDDSQELKDFIINYMVENNIQDDIIIPNDEDMKQRLLSLNYEQTDWIDPVTRLNNGPIELPETPGYDIVSLEEDYRLDQIHHALWRGFDHGDEMDYSKQNLEDRRLMTSSPNFKKYYTYVAVHNNQYVSYAGVWYEKGTKTALIEPVATVPEHRKKHLARACIYHAIQRARNDGATDIFVGSNRSVYLNMGFLPFDYAIRFKKKQQI</sequence>
<dbReference type="InterPro" id="IPR000182">
    <property type="entry name" value="GNAT_dom"/>
</dbReference>
<accession>A0AAW6U4X6</accession>
<keyword evidence="2" id="KW-0012">Acyltransferase</keyword>
<gene>
    <name evidence="2" type="ORF">QJ521_05315</name>
</gene>
<keyword evidence="2" id="KW-0808">Transferase</keyword>
<dbReference type="GO" id="GO:0016747">
    <property type="term" value="F:acyltransferase activity, transferring groups other than amino-acyl groups"/>
    <property type="evidence" value="ECO:0007669"/>
    <property type="project" value="InterPro"/>
</dbReference>
<evidence type="ECO:0000313" key="2">
    <source>
        <dbReference type="EMBL" id="MDI6452972.1"/>
    </source>
</evidence>
<dbReference type="Proteomes" id="UP001431532">
    <property type="component" value="Unassembled WGS sequence"/>
</dbReference>
<dbReference type="Gene3D" id="3.40.630.30">
    <property type="match status" value="1"/>
</dbReference>
<dbReference type="RefSeq" id="WP_282839399.1">
    <property type="nucleotide sequence ID" value="NZ_JASCXW010000014.1"/>
</dbReference>
<keyword evidence="3" id="KW-1185">Reference proteome</keyword>
<dbReference type="AlphaFoldDB" id="A0AAW6U4X6"/>
<dbReference type="PROSITE" id="PS51186">
    <property type="entry name" value="GNAT"/>
    <property type="match status" value="1"/>
</dbReference>
<proteinExistence type="predicted"/>
<dbReference type="EMBL" id="JASCXW010000014">
    <property type="protein sequence ID" value="MDI6452972.1"/>
    <property type="molecule type" value="Genomic_DNA"/>
</dbReference>
<feature type="domain" description="N-acetyltransferase" evidence="1">
    <location>
        <begin position="149"/>
        <end position="289"/>
    </location>
</feature>
<dbReference type="Pfam" id="PF00583">
    <property type="entry name" value="Acetyltransf_1"/>
    <property type="match status" value="1"/>
</dbReference>
<dbReference type="EC" id="2.3.1.-" evidence="2"/>
<dbReference type="SUPFAM" id="SSF55729">
    <property type="entry name" value="Acyl-CoA N-acyltransferases (Nat)"/>
    <property type="match status" value="1"/>
</dbReference>
<name>A0AAW6U4X6_9MOLU</name>
<organism evidence="2 3">
    <name type="scientific">Peloplasma aerotolerans</name>
    <dbReference type="NCBI Taxonomy" id="3044389"/>
    <lineage>
        <taxon>Bacteria</taxon>
        <taxon>Bacillati</taxon>
        <taxon>Mycoplasmatota</taxon>
        <taxon>Mollicutes</taxon>
        <taxon>Acholeplasmatales</taxon>
        <taxon>Acholeplasmataceae</taxon>
        <taxon>Peloplasma</taxon>
    </lineage>
</organism>
<dbReference type="CDD" id="cd04301">
    <property type="entry name" value="NAT_SF"/>
    <property type="match status" value="1"/>
</dbReference>
<evidence type="ECO:0000313" key="3">
    <source>
        <dbReference type="Proteomes" id="UP001431532"/>
    </source>
</evidence>
<protein>
    <submittedName>
        <fullName evidence="2">GNAT family N-acetyltransferase</fullName>
        <ecNumber evidence="2">2.3.1.-</ecNumber>
    </submittedName>
</protein>
<reference evidence="2" key="1">
    <citation type="submission" date="2023-05" db="EMBL/GenBank/DDBJ databases">
        <title>Mariniplasma microaerophilum sp. nov., a novel anaerobic mollicute isolated from terrestrial mud volcano, Taman Peninsula, Russia.</title>
        <authorList>
            <person name="Khomyakova M.A."/>
            <person name="Merkel A.Y."/>
            <person name="Slobodkin A.I."/>
        </authorList>
    </citation>
    <scope>NUCLEOTIDE SEQUENCE</scope>
    <source>
        <strain evidence="2">M4Ah</strain>
    </source>
</reference>